<proteinExistence type="predicted"/>
<name>A0AAD1XRT8_EUPCR</name>
<sequence>MNNIKDQCCPYNKMHQGKIMTKKGSSENRYEPHNRYMEVSRGDKLRKKEKEIPSSTLVMEEYGISSPKSTMRQAPVLKASHDSKPRAGLMKSQGLKETNYMTPIGSLAKQSKERISTRGRSAHPSRRAYEESKGQLRNASSNSLSRSTLETEDLELKSISPTEINTTSDSYYKFLGYTFMTEAWSRELKEAGLVSSNVAWHLGETVKLLRQECPTVASNLSYKYH</sequence>
<protein>
    <submittedName>
        <fullName evidence="2">Uncharacterized protein</fullName>
    </submittedName>
</protein>
<feature type="region of interest" description="Disordered" evidence="1">
    <location>
        <begin position="67"/>
        <end position="87"/>
    </location>
</feature>
<organism evidence="2 3">
    <name type="scientific">Euplotes crassus</name>
    <dbReference type="NCBI Taxonomy" id="5936"/>
    <lineage>
        <taxon>Eukaryota</taxon>
        <taxon>Sar</taxon>
        <taxon>Alveolata</taxon>
        <taxon>Ciliophora</taxon>
        <taxon>Intramacronucleata</taxon>
        <taxon>Spirotrichea</taxon>
        <taxon>Hypotrichia</taxon>
        <taxon>Euplotida</taxon>
        <taxon>Euplotidae</taxon>
        <taxon>Moneuplotes</taxon>
    </lineage>
</organism>
<comment type="caution">
    <text evidence="2">The sequence shown here is derived from an EMBL/GenBank/DDBJ whole genome shotgun (WGS) entry which is preliminary data.</text>
</comment>
<feature type="region of interest" description="Disordered" evidence="1">
    <location>
        <begin position="105"/>
        <end position="151"/>
    </location>
</feature>
<dbReference type="EMBL" id="CAMPGE010019337">
    <property type="protein sequence ID" value="CAI2377682.1"/>
    <property type="molecule type" value="Genomic_DNA"/>
</dbReference>
<gene>
    <name evidence="2" type="ORF">ECRASSUSDP1_LOCUS19070</name>
</gene>
<keyword evidence="3" id="KW-1185">Reference proteome</keyword>
<reference evidence="2" key="1">
    <citation type="submission" date="2023-07" db="EMBL/GenBank/DDBJ databases">
        <authorList>
            <consortium name="AG Swart"/>
            <person name="Singh M."/>
            <person name="Singh A."/>
            <person name="Seah K."/>
            <person name="Emmerich C."/>
        </authorList>
    </citation>
    <scope>NUCLEOTIDE SEQUENCE</scope>
    <source>
        <strain evidence="2">DP1</strain>
    </source>
</reference>
<dbReference type="AlphaFoldDB" id="A0AAD1XRT8"/>
<dbReference type="Proteomes" id="UP001295684">
    <property type="component" value="Unassembled WGS sequence"/>
</dbReference>
<evidence type="ECO:0000313" key="2">
    <source>
        <dbReference type="EMBL" id="CAI2377682.1"/>
    </source>
</evidence>
<accession>A0AAD1XRT8</accession>
<evidence type="ECO:0000313" key="3">
    <source>
        <dbReference type="Proteomes" id="UP001295684"/>
    </source>
</evidence>
<feature type="compositionally biased region" description="Low complexity" evidence="1">
    <location>
        <begin position="137"/>
        <end position="148"/>
    </location>
</feature>
<evidence type="ECO:0000256" key="1">
    <source>
        <dbReference type="SAM" id="MobiDB-lite"/>
    </source>
</evidence>